<dbReference type="CDD" id="cd00042">
    <property type="entry name" value="CY"/>
    <property type="match status" value="1"/>
</dbReference>
<dbReference type="SMART" id="SM00043">
    <property type="entry name" value="CY"/>
    <property type="match status" value="1"/>
</dbReference>
<organism evidence="4 5">
    <name type="scientific">Erythroxylum novogranatense</name>
    <dbReference type="NCBI Taxonomy" id="1862640"/>
    <lineage>
        <taxon>Eukaryota</taxon>
        <taxon>Viridiplantae</taxon>
        <taxon>Streptophyta</taxon>
        <taxon>Embryophyta</taxon>
        <taxon>Tracheophyta</taxon>
        <taxon>Spermatophyta</taxon>
        <taxon>Magnoliopsida</taxon>
        <taxon>eudicotyledons</taxon>
        <taxon>Gunneridae</taxon>
        <taxon>Pentapetalae</taxon>
        <taxon>rosids</taxon>
        <taxon>fabids</taxon>
        <taxon>Malpighiales</taxon>
        <taxon>Erythroxylaceae</taxon>
        <taxon>Erythroxylum</taxon>
    </lineage>
</organism>
<evidence type="ECO:0000313" key="5">
    <source>
        <dbReference type="Proteomes" id="UP001159364"/>
    </source>
</evidence>
<name>A0AAV8SZB1_9ROSI</name>
<proteinExistence type="predicted"/>
<dbReference type="GO" id="GO:0004869">
    <property type="term" value="F:cysteine-type endopeptidase inhibitor activity"/>
    <property type="evidence" value="ECO:0007669"/>
    <property type="project" value="UniProtKB-KW"/>
</dbReference>
<dbReference type="Gene3D" id="3.10.450.10">
    <property type="match status" value="1"/>
</dbReference>
<protein>
    <recommendedName>
        <fullName evidence="3">Cystatin domain-containing protein</fullName>
    </recommendedName>
</protein>
<dbReference type="InterPro" id="IPR018073">
    <property type="entry name" value="Prot_inh_cystat_CS"/>
</dbReference>
<dbReference type="InterPro" id="IPR000010">
    <property type="entry name" value="Cystatin_dom"/>
</dbReference>
<keyword evidence="5" id="KW-1185">Reference proteome</keyword>
<dbReference type="PANTHER" id="PTHR47364">
    <property type="entry name" value="CYSTEINE PROTEINASE INHIBITOR 5"/>
    <property type="match status" value="1"/>
</dbReference>
<dbReference type="PROSITE" id="PS00287">
    <property type="entry name" value="CYSTATIN"/>
    <property type="match status" value="1"/>
</dbReference>
<evidence type="ECO:0000259" key="3">
    <source>
        <dbReference type="SMART" id="SM00043"/>
    </source>
</evidence>
<dbReference type="EMBL" id="JAIWQS010000007">
    <property type="protein sequence ID" value="KAJ8759820.1"/>
    <property type="molecule type" value="Genomic_DNA"/>
</dbReference>
<dbReference type="PANTHER" id="PTHR47364:SF2">
    <property type="entry name" value="CYSTEINE PROTEINASE INHIBITOR 5"/>
    <property type="match status" value="1"/>
</dbReference>
<keyword evidence="1" id="KW-0646">Protease inhibitor</keyword>
<feature type="domain" description="Cystatin" evidence="3">
    <location>
        <begin position="38"/>
        <end position="127"/>
    </location>
</feature>
<sequence>MHHSLRIKDNFPVMQRRVVLFGIVSLVAVAVGVTKAAAMPGGWEPIKNVSDPHIQEIGEYAVSEYDKRAKAELKYENVEGGETQVVSGINYRLVVKAMDGTTAKNYEAVVWEKPWLKYRNLTSFKPVKV</sequence>
<dbReference type="Pfam" id="PF16845">
    <property type="entry name" value="SQAPI"/>
    <property type="match status" value="1"/>
</dbReference>
<keyword evidence="2" id="KW-0789">Thiol protease inhibitor</keyword>
<dbReference type="Proteomes" id="UP001159364">
    <property type="component" value="Linkage Group LG07"/>
</dbReference>
<dbReference type="InterPro" id="IPR046350">
    <property type="entry name" value="Cystatin_sf"/>
</dbReference>
<dbReference type="AlphaFoldDB" id="A0AAV8SZB1"/>
<evidence type="ECO:0000256" key="2">
    <source>
        <dbReference type="ARBA" id="ARBA00022704"/>
    </source>
</evidence>
<comment type="caution">
    <text evidence="4">The sequence shown here is derived from an EMBL/GenBank/DDBJ whole genome shotgun (WGS) entry which is preliminary data.</text>
</comment>
<evidence type="ECO:0000313" key="4">
    <source>
        <dbReference type="EMBL" id="KAJ8759820.1"/>
    </source>
</evidence>
<dbReference type="SUPFAM" id="SSF54403">
    <property type="entry name" value="Cystatin/monellin"/>
    <property type="match status" value="1"/>
</dbReference>
<evidence type="ECO:0000256" key="1">
    <source>
        <dbReference type="ARBA" id="ARBA00022690"/>
    </source>
</evidence>
<accession>A0AAV8SZB1</accession>
<gene>
    <name evidence="4" type="ORF">K2173_009921</name>
</gene>
<reference evidence="4 5" key="1">
    <citation type="submission" date="2021-09" db="EMBL/GenBank/DDBJ databases">
        <title>Genomic insights and catalytic innovation underlie evolution of tropane alkaloids biosynthesis.</title>
        <authorList>
            <person name="Wang Y.-J."/>
            <person name="Tian T."/>
            <person name="Huang J.-P."/>
            <person name="Huang S.-X."/>
        </authorList>
    </citation>
    <scope>NUCLEOTIDE SEQUENCE [LARGE SCALE GENOMIC DNA]</scope>
    <source>
        <strain evidence="4">KIB-2018</strain>
        <tissue evidence="4">Leaf</tissue>
    </source>
</reference>